<proteinExistence type="predicted"/>
<reference evidence="1" key="1">
    <citation type="submission" date="2011-04" db="EMBL/GenBank/DDBJ databases">
        <title>Evolution of plant cell wall degrading machinery underlies the functional diversity of forest fungi.</title>
        <authorList>
            <consortium name="US DOE Joint Genome Institute (JGI-PGF)"/>
            <person name="Eastwood D.C."/>
            <person name="Floudas D."/>
            <person name="Binder M."/>
            <person name="Majcherczyk A."/>
            <person name="Schneider P."/>
            <person name="Aerts A."/>
            <person name="Asiegbu F.O."/>
            <person name="Baker S.E."/>
            <person name="Barry K."/>
            <person name="Bendiksby M."/>
            <person name="Blumentritt M."/>
            <person name="Coutinho P.M."/>
            <person name="Cullen D."/>
            <person name="Cullen D."/>
            <person name="Gathman A."/>
            <person name="Goodell B."/>
            <person name="Henrissat B."/>
            <person name="Ihrmark K."/>
            <person name="Kauserud H."/>
            <person name="Kohler A."/>
            <person name="LaButti K."/>
            <person name="Lapidus A."/>
            <person name="Lavin J.L."/>
            <person name="Lee Y.-H."/>
            <person name="Lindquist E."/>
            <person name="Lilly W."/>
            <person name="Lucas S."/>
            <person name="Morin E."/>
            <person name="Murat C."/>
            <person name="Oguiza J.A."/>
            <person name="Park J."/>
            <person name="Pisabarro A.G."/>
            <person name="Riley R."/>
            <person name="Rosling A."/>
            <person name="Salamov A."/>
            <person name="Schmidt O."/>
            <person name="Schmutz J."/>
            <person name="Skrede I."/>
            <person name="Stenlid J."/>
            <person name="Wiebenga A."/>
            <person name="Xie X."/>
            <person name="Kues U."/>
            <person name="Hibbett D.S."/>
            <person name="Hoffmeister D."/>
            <person name="Hogberg N."/>
            <person name="Martin F."/>
            <person name="Grigoriev I.V."/>
            <person name="Watkinson S.C."/>
        </authorList>
    </citation>
    <scope>NUCLEOTIDE SEQUENCE</scope>
    <source>
        <strain evidence="1">S7.9</strain>
    </source>
</reference>
<sequence>MPNAAAPKSIKFGQIDNFHGMPDRANGWMLLAKVYFNINDTIYDLDKKKVFEALSHMKEGAALAWKESKLTEYTGPAKYPKWADFEANFNGTFITADIKGVPVRRSWQ</sequence>
<name>F8P8P1_SERL9</name>
<protein>
    <submittedName>
        <fullName evidence="1">Uncharacterized protein</fullName>
    </submittedName>
</protein>
<dbReference type="GeneID" id="18815669"/>
<dbReference type="RefSeq" id="XP_007322763.1">
    <property type="nucleotide sequence ID" value="XM_007322701.1"/>
</dbReference>
<gene>
    <name evidence="1" type="ORF">SERLADRAFT_442152</name>
</gene>
<dbReference type="KEGG" id="sla:SERLADRAFT_442152"/>
<dbReference type="HOGENOM" id="CLU_000384_30_11_1"/>
<dbReference type="OrthoDB" id="2693035at2759"/>
<dbReference type="EMBL" id="GL945440">
    <property type="protein sequence ID" value="EGO20797.1"/>
    <property type="molecule type" value="Genomic_DNA"/>
</dbReference>
<accession>F8P8P1</accession>
<evidence type="ECO:0000313" key="1">
    <source>
        <dbReference type="EMBL" id="EGO20797.1"/>
    </source>
</evidence>
<dbReference type="AlphaFoldDB" id="F8P8P1"/>
<organism>
    <name type="scientific">Serpula lacrymans var. lacrymans (strain S7.9)</name>
    <name type="common">Dry rot fungus</name>
    <dbReference type="NCBI Taxonomy" id="578457"/>
    <lineage>
        <taxon>Eukaryota</taxon>
        <taxon>Fungi</taxon>
        <taxon>Dikarya</taxon>
        <taxon>Basidiomycota</taxon>
        <taxon>Agaricomycotina</taxon>
        <taxon>Agaricomycetes</taxon>
        <taxon>Agaricomycetidae</taxon>
        <taxon>Boletales</taxon>
        <taxon>Coniophorineae</taxon>
        <taxon>Serpulaceae</taxon>
        <taxon>Serpula</taxon>
    </lineage>
</organism>
<dbReference type="Proteomes" id="UP000008064">
    <property type="component" value="Unassembled WGS sequence"/>
</dbReference>